<evidence type="ECO:0000256" key="7">
    <source>
        <dbReference type="ARBA" id="ARBA00023242"/>
    </source>
</evidence>
<dbReference type="PANTHER" id="PTHR12942:SF2">
    <property type="entry name" value="PRE-MRNA-SPLICING FACTOR SLU7"/>
    <property type="match status" value="1"/>
</dbReference>
<keyword evidence="7 8" id="KW-0539">Nucleus</keyword>
<dbReference type="Proteomes" id="UP000186922">
    <property type="component" value="Unassembled WGS sequence"/>
</dbReference>
<keyword evidence="5 8" id="KW-0747">Spliceosome</keyword>
<evidence type="ECO:0000313" key="11">
    <source>
        <dbReference type="EMBL" id="GAU99106.1"/>
    </source>
</evidence>
<accession>A0A1D1VBU0</accession>
<feature type="compositionally biased region" description="Low complexity" evidence="9">
    <location>
        <begin position="518"/>
        <end position="538"/>
    </location>
</feature>
<evidence type="ECO:0000256" key="1">
    <source>
        <dbReference type="ARBA" id="ARBA00004123"/>
    </source>
</evidence>
<keyword evidence="12" id="KW-1185">Reference proteome</keyword>
<evidence type="ECO:0000256" key="5">
    <source>
        <dbReference type="ARBA" id="ARBA00022728"/>
    </source>
</evidence>
<keyword evidence="4 8" id="KW-0507">mRNA processing</keyword>
<feature type="compositionally biased region" description="Basic and acidic residues" evidence="9">
    <location>
        <begin position="559"/>
        <end position="578"/>
    </location>
</feature>
<feature type="region of interest" description="Disordered" evidence="9">
    <location>
        <begin position="454"/>
        <end position="587"/>
    </location>
</feature>
<comment type="subunit">
    <text evidence="8">Associated with the spliceosome.</text>
</comment>
<dbReference type="GO" id="GO:0000398">
    <property type="term" value="P:mRNA splicing, via spliceosome"/>
    <property type="evidence" value="ECO:0007669"/>
    <property type="project" value="UniProtKB-UniRule"/>
</dbReference>
<evidence type="ECO:0000256" key="8">
    <source>
        <dbReference type="RuleBase" id="RU367071"/>
    </source>
</evidence>
<name>A0A1D1VBU0_RAMVA</name>
<dbReference type="GO" id="GO:0030628">
    <property type="term" value="F:pre-mRNA 3'-splice site binding"/>
    <property type="evidence" value="ECO:0007669"/>
    <property type="project" value="UniProtKB-UniRule"/>
</dbReference>
<gene>
    <name evidence="11" type="primary">RvY_10150-1</name>
    <name evidence="11" type="synonym">RvY_10150.1</name>
    <name evidence="11" type="ORF">RvY_10150</name>
</gene>
<protein>
    <recommendedName>
        <fullName evidence="3 8">Pre-mRNA-splicing factor SLU7</fullName>
    </recommendedName>
</protein>
<comment type="function">
    <text evidence="8">Involved in pre-mRNA splicing.</text>
</comment>
<evidence type="ECO:0000256" key="4">
    <source>
        <dbReference type="ARBA" id="ARBA00022664"/>
    </source>
</evidence>
<feature type="region of interest" description="Disordered" evidence="9">
    <location>
        <begin position="1"/>
        <end position="54"/>
    </location>
</feature>
<evidence type="ECO:0000256" key="6">
    <source>
        <dbReference type="ARBA" id="ARBA00023187"/>
    </source>
</evidence>
<evidence type="ECO:0000256" key="3">
    <source>
        <dbReference type="ARBA" id="ARBA00021377"/>
    </source>
</evidence>
<evidence type="ECO:0000259" key="10">
    <source>
        <dbReference type="Pfam" id="PF11708"/>
    </source>
</evidence>
<comment type="subcellular location">
    <subcellularLocation>
        <location evidence="1 8">Nucleus</location>
    </subcellularLocation>
</comment>
<reference evidence="11 12" key="1">
    <citation type="journal article" date="2016" name="Nat. Commun.">
        <title>Extremotolerant tardigrade genome and improved radiotolerance of human cultured cells by tardigrade-unique protein.</title>
        <authorList>
            <person name="Hashimoto T."/>
            <person name="Horikawa D.D."/>
            <person name="Saito Y."/>
            <person name="Kuwahara H."/>
            <person name="Kozuka-Hata H."/>
            <person name="Shin-I T."/>
            <person name="Minakuchi Y."/>
            <person name="Ohishi K."/>
            <person name="Motoyama A."/>
            <person name="Aizu T."/>
            <person name="Enomoto A."/>
            <person name="Kondo K."/>
            <person name="Tanaka S."/>
            <person name="Hara Y."/>
            <person name="Koshikawa S."/>
            <person name="Sagara H."/>
            <person name="Miura T."/>
            <person name="Yokobori S."/>
            <person name="Miyagawa K."/>
            <person name="Suzuki Y."/>
            <person name="Kubo T."/>
            <person name="Oyama M."/>
            <person name="Kohara Y."/>
            <person name="Fujiyama A."/>
            <person name="Arakawa K."/>
            <person name="Katayama T."/>
            <person name="Toyoda A."/>
            <person name="Kunieda T."/>
        </authorList>
    </citation>
    <scope>NUCLEOTIDE SEQUENCE [LARGE SCALE GENOMIC DNA]</scope>
    <source>
        <strain evidence="11 12">YOKOZUNA-1</strain>
    </source>
</reference>
<dbReference type="Pfam" id="PF11708">
    <property type="entry name" value="Slu7"/>
    <property type="match status" value="1"/>
</dbReference>
<dbReference type="GO" id="GO:0005681">
    <property type="term" value="C:spliceosomal complex"/>
    <property type="evidence" value="ECO:0007669"/>
    <property type="project" value="UniProtKB-UniRule"/>
</dbReference>
<comment type="caution">
    <text evidence="11">The sequence shown here is derived from an EMBL/GenBank/DDBJ whole genome shotgun (WGS) entry which is preliminary data.</text>
</comment>
<keyword evidence="6 8" id="KW-0508">mRNA splicing</keyword>
<feature type="domain" description="Pre-mRNA-splicing factor SLU7" evidence="10">
    <location>
        <begin position="157"/>
        <end position="422"/>
    </location>
</feature>
<evidence type="ECO:0000256" key="9">
    <source>
        <dbReference type="SAM" id="MobiDB-lite"/>
    </source>
</evidence>
<dbReference type="EMBL" id="BDGG01000005">
    <property type="protein sequence ID" value="GAU99106.1"/>
    <property type="molecule type" value="Genomic_DNA"/>
</dbReference>
<evidence type="ECO:0000313" key="12">
    <source>
        <dbReference type="Proteomes" id="UP000186922"/>
    </source>
</evidence>
<feature type="compositionally biased region" description="Basic and acidic residues" evidence="9">
    <location>
        <begin position="24"/>
        <end position="40"/>
    </location>
</feature>
<dbReference type="OrthoDB" id="249612at2759"/>
<dbReference type="AlphaFoldDB" id="A0A1D1VBU0"/>
<dbReference type="InterPro" id="IPR021715">
    <property type="entry name" value="Slu7_dom"/>
</dbReference>
<dbReference type="STRING" id="947166.A0A1D1VBU0"/>
<evidence type="ECO:0000256" key="2">
    <source>
        <dbReference type="ARBA" id="ARBA00007203"/>
    </source>
</evidence>
<comment type="similarity">
    <text evidence="2 8">Belongs to the SLU7 family.</text>
</comment>
<proteinExistence type="inferred from homology"/>
<sequence length="614" mass="69250">MATPTLPVSEIIRTKNDASAPKKTSRDDYRLAKELEEARKAGTVPAEQDEHGRDINPHIPHYIAVAPWYLGSKGPTLTHQRAPQEKQKEYAKISDNYKRGVNANSVTTKFRKGACENCGAMTHKKKDCMERPRKLGAKYTGEAIAPDEFVQSNINHDFEGKRDRWNGYDASQYKEVVSEYEKIEDAKKLLKAEKILTEDTEEFGKDLEDVPAEKVLEAVKAADDDMNNEDKYADDMEMPGTKVDSKQRITVRNLRIREDTAKYLINLDLTSAYYDPKTRSMREDPLADKKVKNETQFSGENAIRYSGETNNIAKSQLFAWDAYEKGVDVHLQADPTKAELLKKQYEEKKTEFKQNIGKNILQKYGGEEYLEAPPKEMLLAQTETFIQYSRGGDVLKGLEKPVVRSRYEEDVYNQNHTTVWGSFWENGSWGYKCCHSFVKMSYCTGVAGILARRGKEVEKDEVGPGSPTEAPPARTEAPTPIENKFGKPADVSSTRAKRVSKGDSNSGLSRQKRKRSKSSSSSSSSSSDSAGSSSSSSSSEDEEGEEEKRKKKVAAALKAQEEQQKEAERLMNVDERRRPYNSLAAPKKITEEEMEAYQLRKVHADDPMAGFMNR</sequence>
<feature type="compositionally biased region" description="Low complexity" evidence="9">
    <location>
        <begin position="467"/>
        <end position="482"/>
    </location>
</feature>
<dbReference type="InterPro" id="IPR039974">
    <property type="entry name" value="Splicing_factor_SLU7"/>
</dbReference>
<organism evidence="11 12">
    <name type="scientific">Ramazzottius varieornatus</name>
    <name type="common">Water bear</name>
    <name type="synonym">Tardigrade</name>
    <dbReference type="NCBI Taxonomy" id="947166"/>
    <lineage>
        <taxon>Eukaryota</taxon>
        <taxon>Metazoa</taxon>
        <taxon>Ecdysozoa</taxon>
        <taxon>Tardigrada</taxon>
        <taxon>Eutardigrada</taxon>
        <taxon>Parachela</taxon>
        <taxon>Hypsibioidea</taxon>
        <taxon>Ramazzottiidae</taxon>
        <taxon>Ramazzottius</taxon>
    </lineage>
</organism>
<dbReference type="PANTHER" id="PTHR12942">
    <property type="entry name" value="STEP II SPLICING FACTOR SLU7"/>
    <property type="match status" value="1"/>
</dbReference>